<dbReference type="AlphaFoldDB" id="A0A804U5R8"/>
<dbReference type="GO" id="GO:0032549">
    <property type="term" value="F:ribonucleoside binding"/>
    <property type="evidence" value="ECO:0007669"/>
    <property type="project" value="InterPro"/>
</dbReference>
<keyword evidence="3" id="KW-0240">DNA-directed RNA polymerase</keyword>
<dbReference type="Gramene" id="mito6_t00070.1">
    <property type="protein sequence ID" value="mito6_p00070.1"/>
    <property type="gene ID" value="mito6_g00070"/>
</dbReference>
<evidence type="ECO:0000256" key="4">
    <source>
        <dbReference type="ARBA" id="ARBA00022679"/>
    </source>
</evidence>
<accession>A0A804U5R8</accession>
<dbReference type="EC" id="2.7.7.6" evidence="2"/>
<dbReference type="Pfam" id="PF00562">
    <property type="entry name" value="RNA_pol_Rpb2_6"/>
    <property type="match status" value="1"/>
</dbReference>
<keyword evidence="4" id="KW-0808">Transferase</keyword>
<dbReference type="Proteomes" id="UP000012960">
    <property type="component" value="Unplaced"/>
</dbReference>
<proteinExistence type="inferred from homology"/>
<dbReference type="OMA" id="ECELWLA"/>
<evidence type="ECO:0000256" key="3">
    <source>
        <dbReference type="ARBA" id="ARBA00022478"/>
    </source>
</evidence>
<name>A0A804U5R8_MUSAM</name>
<dbReference type="EnsemblPlants" id="mito6_t00070.1">
    <property type="protein sequence ID" value="mito6_p00070.1"/>
    <property type="gene ID" value="mito6_g00070"/>
</dbReference>
<dbReference type="SUPFAM" id="SSF64484">
    <property type="entry name" value="beta and beta-prime subunits of DNA dependent RNA-polymerase"/>
    <property type="match status" value="1"/>
</dbReference>
<evidence type="ECO:0000259" key="7">
    <source>
        <dbReference type="Pfam" id="PF00562"/>
    </source>
</evidence>
<evidence type="ECO:0000256" key="5">
    <source>
        <dbReference type="ARBA" id="ARBA00022695"/>
    </source>
</evidence>
<dbReference type="InterPro" id="IPR007120">
    <property type="entry name" value="DNA-dir_RNAP_su2_dom"/>
</dbReference>
<dbReference type="InterPro" id="IPR037033">
    <property type="entry name" value="DNA-dir_RNAP_su2_hyb_sf"/>
</dbReference>
<keyword evidence="9" id="KW-1185">Reference proteome</keyword>
<organism evidence="8 9">
    <name type="scientific">Musa acuminata subsp. malaccensis</name>
    <name type="common">Wild banana</name>
    <name type="synonym">Musa malaccensis</name>
    <dbReference type="NCBI Taxonomy" id="214687"/>
    <lineage>
        <taxon>Eukaryota</taxon>
        <taxon>Viridiplantae</taxon>
        <taxon>Streptophyta</taxon>
        <taxon>Embryophyta</taxon>
        <taxon>Tracheophyta</taxon>
        <taxon>Spermatophyta</taxon>
        <taxon>Magnoliopsida</taxon>
        <taxon>Liliopsida</taxon>
        <taxon>Zingiberales</taxon>
        <taxon>Musaceae</taxon>
        <taxon>Musa</taxon>
    </lineage>
</organism>
<dbReference type="InterPro" id="IPR015712">
    <property type="entry name" value="DNA-dir_RNA_pol_su2"/>
</dbReference>
<protein>
    <recommendedName>
        <fullName evidence="2">DNA-directed RNA polymerase</fullName>
        <ecNumber evidence="2">2.7.7.6</ecNumber>
    </recommendedName>
</protein>
<evidence type="ECO:0000313" key="9">
    <source>
        <dbReference type="Proteomes" id="UP000012960"/>
    </source>
</evidence>
<comment type="similarity">
    <text evidence="1">Belongs to the RNA polymerase beta chain family.</text>
</comment>
<dbReference type="InParanoid" id="A0A804U5R8"/>
<keyword evidence="5" id="KW-0548">Nucleotidyltransferase</keyword>
<dbReference type="GO" id="GO:0003899">
    <property type="term" value="F:DNA-directed RNA polymerase activity"/>
    <property type="evidence" value="ECO:0007669"/>
    <property type="project" value="UniProtKB-EC"/>
</dbReference>
<dbReference type="PANTHER" id="PTHR20856">
    <property type="entry name" value="DNA-DIRECTED RNA POLYMERASE I SUBUNIT 2"/>
    <property type="match status" value="1"/>
</dbReference>
<keyword evidence="6" id="KW-0804">Transcription</keyword>
<evidence type="ECO:0000256" key="6">
    <source>
        <dbReference type="ARBA" id="ARBA00023163"/>
    </source>
</evidence>
<feature type="domain" description="DNA-directed RNA polymerase subunit 2 hybrid-binding" evidence="7">
    <location>
        <begin position="1"/>
        <end position="62"/>
    </location>
</feature>
<evidence type="ECO:0000313" key="8">
    <source>
        <dbReference type="EnsemblPlants" id="mito6_p00070.1"/>
    </source>
</evidence>
<evidence type="ECO:0000256" key="2">
    <source>
        <dbReference type="ARBA" id="ARBA00012418"/>
    </source>
</evidence>
<dbReference type="Gene3D" id="2.40.270.10">
    <property type="entry name" value="DNA-directed RNA polymerase, subunit 2, domain 6"/>
    <property type="match status" value="1"/>
</dbReference>
<dbReference type="GO" id="GO:0000428">
    <property type="term" value="C:DNA-directed RNA polymerase complex"/>
    <property type="evidence" value="ECO:0007669"/>
    <property type="project" value="UniProtKB-KW"/>
</dbReference>
<evidence type="ECO:0000256" key="1">
    <source>
        <dbReference type="ARBA" id="ARBA00006835"/>
    </source>
</evidence>
<sequence length="130" mass="14993">MPYLQDGTPVDMVFNPLGVPSRMNVGQIFECELWLAGYLLKIHYGIAPFREKHPREKSQRLRETQQVFSLFGFLKLVSKQIIHGLTQLSGKSIILLLIHKVDEKIQSMDVDIMHLLLLRGRAKQRVQRVG</sequence>
<dbReference type="GO" id="GO:0003677">
    <property type="term" value="F:DNA binding"/>
    <property type="evidence" value="ECO:0007669"/>
    <property type="project" value="InterPro"/>
</dbReference>
<reference evidence="8" key="1">
    <citation type="submission" date="2021-05" db="UniProtKB">
        <authorList>
            <consortium name="EnsemblPlants"/>
        </authorList>
    </citation>
    <scope>IDENTIFICATION</scope>
    <source>
        <strain evidence="8">subsp. malaccensis</strain>
    </source>
</reference>
<dbReference type="GO" id="GO:0006351">
    <property type="term" value="P:DNA-templated transcription"/>
    <property type="evidence" value="ECO:0007669"/>
    <property type="project" value="InterPro"/>
</dbReference>